<name>A0ABS1XWE1_9ACTN</name>
<evidence type="ECO:0000259" key="4">
    <source>
        <dbReference type="PROSITE" id="PS50043"/>
    </source>
</evidence>
<keyword evidence="6" id="KW-1185">Reference proteome</keyword>
<dbReference type="SMART" id="SM00421">
    <property type="entry name" value="HTH_LUXR"/>
    <property type="match status" value="1"/>
</dbReference>
<dbReference type="SUPFAM" id="SSF52172">
    <property type="entry name" value="CheY-like"/>
    <property type="match status" value="1"/>
</dbReference>
<keyword evidence="1" id="KW-0805">Transcription regulation</keyword>
<feature type="domain" description="HTH luxR-type" evidence="4">
    <location>
        <begin position="163"/>
        <end position="228"/>
    </location>
</feature>
<dbReference type="PANTHER" id="PTHR44688">
    <property type="entry name" value="DNA-BINDING TRANSCRIPTIONAL ACTIVATOR DEVR_DOSR"/>
    <property type="match status" value="1"/>
</dbReference>
<evidence type="ECO:0000256" key="1">
    <source>
        <dbReference type="ARBA" id="ARBA00023015"/>
    </source>
</evidence>
<dbReference type="InterPro" id="IPR036388">
    <property type="entry name" value="WH-like_DNA-bd_sf"/>
</dbReference>
<dbReference type="Proteomes" id="UP000601027">
    <property type="component" value="Unassembled WGS sequence"/>
</dbReference>
<keyword evidence="3" id="KW-0804">Transcription</keyword>
<dbReference type="RefSeq" id="WP_203176683.1">
    <property type="nucleotide sequence ID" value="NZ_JAEVHM010000086.1"/>
</dbReference>
<dbReference type="InterPro" id="IPR000792">
    <property type="entry name" value="Tscrpt_reg_LuxR_C"/>
</dbReference>
<sequence length="237" mass="25841">MTRGFIHDIDHRHHLSETGGLTVAVAIPNEVVQLGLTSMLLALPSISDLLTFDTVDELIGNLSKRDIDVVVLPCPTEDCGSVSLAIQEANAQGTKVLVLLNTSDQQDVSKAANLRADGFLIQTELTRERLDEALHRITSGEMSIPSTLARELLSNVRRRRSEKPGRAVLLTPREHQALLLLADGLSNKQIARRLGISEHGAKRHVANVLAKLNSPNRTLAVAIALKEGLLTERTDRP</sequence>
<reference evidence="5 6" key="1">
    <citation type="submission" date="2021-01" db="EMBL/GenBank/DDBJ databases">
        <title>Draft genome sequence of Micromonospora sp. strain STR1_7.</title>
        <authorList>
            <person name="Karlyshev A."/>
            <person name="Jawad R."/>
        </authorList>
    </citation>
    <scope>NUCLEOTIDE SEQUENCE [LARGE SCALE GENOMIC DNA]</scope>
    <source>
        <strain evidence="5 6">STR1-7</strain>
    </source>
</reference>
<evidence type="ECO:0000313" key="5">
    <source>
        <dbReference type="EMBL" id="MBM0233572.1"/>
    </source>
</evidence>
<dbReference type="Pfam" id="PF00196">
    <property type="entry name" value="GerE"/>
    <property type="match status" value="1"/>
</dbReference>
<evidence type="ECO:0000256" key="2">
    <source>
        <dbReference type="ARBA" id="ARBA00023125"/>
    </source>
</evidence>
<organism evidence="5 6">
    <name type="scientific">Micromonospora parastrephiae</name>
    <dbReference type="NCBI Taxonomy" id="2806101"/>
    <lineage>
        <taxon>Bacteria</taxon>
        <taxon>Bacillati</taxon>
        <taxon>Actinomycetota</taxon>
        <taxon>Actinomycetes</taxon>
        <taxon>Micromonosporales</taxon>
        <taxon>Micromonosporaceae</taxon>
        <taxon>Micromonospora</taxon>
    </lineage>
</organism>
<evidence type="ECO:0000256" key="3">
    <source>
        <dbReference type="ARBA" id="ARBA00023163"/>
    </source>
</evidence>
<dbReference type="Gene3D" id="1.10.10.10">
    <property type="entry name" value="Winged helix-like DNA-binding domain superfamily/Winged helix DNA-binding domain"/>
    <property type="match status" value="1"/>
</dbReference>
<proteinExistence type="predicted"/>
<comment type="caution">
    <text evidence="5">The sequence shown here is derived from an EMBL/GenBank/DDBJ whole genome shotgun (WGS) entry which is preliminary data.</text>
</comment>
<dbReference type="InterPro" id="IPR016032">
    <property type="entry name" value="Sig_transdc_resp-reg_C-effctor"/>
</dbReference>
<dbReference type="SUPFAM" id="SSF46894">
    <property type="entry name" value="C-terminal effector domain of the bipartite response regulators"/>
    <property type="match status" value="1"/>
</dbReference>
<dbReference type="PROSITE" id="PS50043">
    <property type="entry name" value="HTH_LUXR_2"/>
    <property type="match status" value="1"/>
</dbReference>
<gene>
    <name evidence="5" type="ORF">JNW91_17945</name>
</gene>
<evidence type="ECO:0000313" key="6">
    <source>
        <dbReference type="Proteomes" id="UP000601027"/>
    </source>
</evidence>
<keyword evidence="2" id="KW-0238">DNA-binding</keyword>
<accession>A0ABS1XWE1</accession>
<dbReference type="PANTHER" id="PTHR44688:SF16">
    <property type="entry name" value="DNA-BINDING TRANSCRIPTIONAL ACTIVATOR DEVR_DOSR"/>
    <property type="match status" value="1"/>
</dbReference>
<dbReference type="PRINTS" id="PR00038">
    <property type="entry name" value="HTHLUXR"/>
</dbReference>
<dbReference type="Gene3D" id="3.40.50.2300">
    <property type="match status" value="1"/>
</dbReference>
<dbReference type="CDD" id="cd06170">
    <property type="entry name" value="LuxR_C_like"/>
    <property type="match status" value="1"/>
</dbReference>
<protein>
    <submittedName>
        <fullName evidence="5">Response regulator transcription factor</fullName>
    </submittedName>
</protein>
<dbReference type="EMBL" id="JAEVHM010000086">
    <property type="protein sequence ID" value="MBM0233572.1"/>
    <property type="molecule type" value="Genomic_DNA"/>
</dbReference>
<dbReference type="InterPro" id="IPR011006">
    <property type="entry name" value="CheY-like_superfamily"/>
</dbReference>